<reference evidence="3 4" key="1">
    <citation type="submission" date="2016-10" db="EMBL/GenBank/DDBJ databases">
        <authorList>
            <person name="Cai Z."/>
        </authorList>
    </citation>
    <scope>NUCLEOTIDE SEQUENCE [LARGE SCALE GENOMIC DNA]</scope>
</reference>
<dbReference type="Gene3D" id="3.90.226.10">
    <property type="entry name" value="2-enoyl-CoA Hydratase, Chain A, domain 1"/>
    <property type="match status" value="1"/>
</dbReference>
<evidence type="ECO:0000256" key="2">
    <source>
        <dbReference type="RuleBase" id="RU003567"/>
    </source>
</evidence>
<dbReference type="GO" id="GO:0009536">
    <property type="term" value="C:plastid"/>
    <property type="evidence" value="ECO:0007669"/>
    <property type="project" value="UniProtKB-ARBA"/>
</dbReference>
<dbReference type="PRINTS" id="PR00127">
    <property type="entry name" value="CLPPROTEASEP"/>
</dbReference>
<accession>A0A383WPP0</accession>
<evidence type="ECO:0000313" key="3">
    <source>
        <dbReference type="EMBL" id="SZX79405.1"/>
    </source>
</evidence>
<dbReference type="Proteomes" id="UP000256970">
    <property type="component" value="Unassembled WGS sequence"/>
</dbReference>
<dbReference type="CDD" id="cd07017">
    <property type="entry name" value="S14_ClpP_2"/>
    <property type="match status" value="1"/>
</dbReference>
<keyword evidence="4" id="KW-1185">Reference proteome</keyword>
<gene>
    <name evidence="3" type="ORF">BQ4739_LOCUS19684</name>
</gene>
<dbReference type="InterPro" id="IPR001907">
    <property type="entry name" value="ClpP"/>
</dbReference>
<dbReference type="STRING" id="3088.A0A383WPP0"/>
<dbReference type="SUPFAM" id="SSF52096">
    <property type="entry name" value="ClpP/crotonase"/>
    <property type="match status" value="1"/>
</dbReference>
<evidence type="ECO:0000313" key="4">
    <source>
        <dbReference type="Proteomes" id="UP000256970"/>
    </source>
</evidence>
<protein>
    <recommendedName>
        <fullName evidence="2">ATP-dependent Clp protease proteolytic subunit</fullName>
    </recommendedName>
</protein>
<dbReference type="GO" id="GO:0004176">
    <property type="term" value="F:ATP-dependent peptidase activity"/>
    <property type="evidence" value="ECO:0007669"/>
    <property type="project" value="InterPro"/>
</dbReference>
<name>A0A383WPP0_TETOB</name>
<dbReference type="EMBL" id="FNXT01001366">
    <property type="protein sequence ID" value="SZX79405.1"/>
    <property type="molecule type" value="Genomic_DNA"/>
</dbReference>
<dbReference type="AlphaFoldDB" id="A0A383WPP0"/>
<comment type="similarity">
    <text evidence="1 2">Belongs to the peptidase S14 family.</text>
</comment>
<dbReference type="InterPro" id="IPR023562">
    <property type="entry name" value="ClpP/TepA"/>
</dbReference>
<dbReference type="PANTHER" id="PTHR10381">
    <property type="entry name" value="ATP-DEPENDENT CLP PROTEASE PROTEOLYTIC SUBUNIT"/>
    <property type="match status" value="1"/>
</dbReference>
<sequence length="435" mass="47758">MHCRLHDSRRAVAHAGRSSARVALRPVISPSKSRTVPAAHKWQVFGPSSEYSDGDAEYFRLTNQLADQYEWFAPGRQQEEQAAAEEQQEDKPLYGLTPQQIAALGLSGPGINTPDPATLSSKHYMRGERFDPSNPAGLGFAARAATQSSSSSYSMPAAAAAAGGPGGAAAATMAGRGRSYSGARAAYGDYQSYPEGRPIFLPEAERFGNPPDLPSLLLQQRVIYISMPFLPSVTELVVAQCYYLDFDDKNRTKPIYVYLNSTGCINEQGQAVSADNEFYAIWAALGFTRAPLYTGVTWKAQNQAAVLLAAGQKGHRYTFPHAKISTAPPVMNRVFGQAVDAQLQANELEYATKYYAAILARSTGKDLATCQKEYLSRKRYFSVKQAYEEGLVDKLVPGYKMNRFRKIAKDAMAQQQGFFSSDKPKFRFTRQAGEQ</sequence>
<dbReference type="GO" id="GO:0051117">
    <property type="term" value="F:ATPase binding"/>
    <property type="evidence" value="ECO:0007669"/>
    <property type="project" value="TreeGrafter"/>
</dbReference>
<dbReference type="InterPro" id="IPR029045">
    <property type="entry name" value="ClpP/crotonase-like_dom_sf"/>
</dbReference>
<evidence type="ECO:0000256" key="1">
    <source>
        <dbReference type="ARBA" id="ARBA00007039"/>
    </source>
</evidence>
<dbReference type="GO" id="GO:0004252">
    <property type="term" value="F:serine-type endopeptidase activity"/>
    <property type="evidence" value="ECO:0007669"/>
    <property type="project" value="InterPro"/>
</dbReference>
<organism evidence="3 4">
    <name type="scientific">Tetradesmus obliquus</name>
    <name type="common">Green alga</name>
    <name type="synonym">Acutodesmus obliquus</name>
    <dbReference type="NCBI Taxonomy" id="3088"/>
    <lineage>
        <taxon>Eukaryota</taxon>
        <taxon>Viridiplantae</taxon>
        <taxon>Chlorophyta</taxon>
        <taxon>core chlorophytes</taxon>
        <taxon>Chlorophyceae</taxon>
        <taxon>CS clade</taxon>
        <taxon>Sphaeropleales</taxon>
        <taxon>Scenedesmaceae</taxon>
        <taxon>Tetradesmus</taxon>
    </lineage>
</organism>
<dbReference type="GO" id="GO:0009368">
    <property type="term" value="C:endopeptidase Clp complex"/>
    <property type="evidence" value="ECO:0007669"/>
    <property type="project" value="TreeGrafter"/>
</dbReference>
<dbReference type="GO" id="GO:0006515">
    <property type="term" value="P:protein quality control for misfolded or incompletely synthesized proteins"/>
    <property type="evidence" value="ECO:0007669"/>
    <property type="project" value="TreeGrafter"/>
</dbReference>
<proteinExistence type="inferred from homology"/>
<dbReference type="Pfam" id="PF00574">
    <property type="entry name" value="CLP_protease"/>
    <property type="match status" value="1"/>
</dbReference>
<dbReference type="PANTHER" id="PTHR10381:SF6">
    <property type="entry name" value="ATP-DEPENDENT CLP PROTEASE PROTEOLYTIC SUBUNIT-RELATED PROTEIN 3, CHLOROPLASTIC"/>
    <property type="match status" value="1"/>
</dbReference>